<evidence type="ECO:0000313" key="1">
    <source>
        <dbReference type="EMBL" id="PWN53226.1"/>
    </source>
</evidence>
<sequence length="316" mass="35842">MTQEEDHLSQATQELRIQGEEMGGGGDAVLIDEGERQEMIEWAEGFVKEAFRNHDPSHDWHHVHRVRLLALSLSNSPCLQGQGIDMLVLELGALFHDLCDHKYLAATSTALETKAQQQDLRLGNGNRVRLAEQVLEPFFLRFPALEPGRRETIYRIVENVSWSKDEARRRRRQQEALSRGVDLQQVVLTETEAWINNCKEFWCVSDADRLDAIGSIGILRCAAFSAIKNRPLHIPPANPQGDSIPPAEQAPGYNESAIAHFHEKLVKIRGDRLFTQSARSEAERRQQLMQSFLTELDIEWMVAEQGAQISQLSSYP</sequence>
<dbReference type="Proteomes" id="UP000245626">
    <property type="component" value="Unassembled WGS sequence"/>
</dbReference>
<evidence type="ECO:0000313" key="2">
    <source>
        <dbReference type="Proteomes" id="UP000245626"/>
    </source>
</evidence>
<dbReference type="EMBL" id="KZ819735">
    <property type="protein sequence ID" value="PWN53226.1"/>
    <property type="molecule type" value="Genomic_DNA"/>
</dbReference>
<proteinExistence type="predicted"/>
<reference evidence="1 2" key="1">
    <citation type="journal article" date="2018" name="Mol. Biol. Evol.">
        <title>Broad Genomic Sampling Reveals a Smut Pathogenic Ancestry of the Fungal Clade Ustilaginomycotina.</title>
        <authorList>
            <person name="Kijpornyongpan T."/>
            <person name="Mondo S.J."/>
            <person name="Barry K."/>
            <person name="Sandor L."/>
            <person name="Lee J."/>
            <person name="Lipzen A."/>
            <person name="Pangilinan J."/>
            <person name="LaButti K."/>
            <person name="Hainaut M."/>
            <person name="Henrissat B."/>
            <person name="Grigoriev I.V."/>
            <person name="Spatafora J.W."/>
            <person name="Aime M.C."/>
        </authorList>
    </citation>
    <scope>NUCLEOTIDE SEQUENCE [LARGE SCALE GENOMIC DNA]</scope>
    <source>
        <strain evidence="1 2">SA 807</strain>
    </source>
</reference>
<name>A0ACD0P5A1_9BASI</name>
<keyword evidence="2" id="KW-1185">Reference proteome</keyword>
<accession>A0ACD0P5A1</accession>
<protein>
    <submittedName>
        <fullName evidence="1">Uncharacterized protein</fullName>
    </submittedName>
</protein>
<organism evidence="1 2">
    <name type="scientific">Violaceomyces palustris</name>
    <dbReference type="NCBI Taxonomy" id="1673888"/>
    <lineage>
        <taxon>Eukaryota</taxon>
        <taxon>Fungi</taxon>
        <taxon>Dikarya</taxon>
        <taxon>Basidiomycota</taxon>
        <taxon>Ustilaginomycotina</taxon>
        <taxon>Ustilaginomycetes</taxon>
        <taxon>Violaceomycetales</taxon>
        <taxon>Violaceomycetaceae</taxon>
        <taxon>Violaceomyces</taxon>
    </lineage>
</organism>
<gene>
    <name evidence="1" type="ORF">IE53DRAFT_384289</name>
</gene>